<feature type="region of interest" description="Disordered" evidence="1">
    <location>
        <begin position="376"/>
        <end position="404"/>
    </location>
</feature>
<name>A0A1Y2A458_9PLEO</name>
<dbReference type="AlphaFoldDB" id="A0A1Y2A458"/>
<protein>
    <submittedName>
        <fullName evidence="2">Uncharacterized protein</fullName>
    </submittedName>
</protein>
<sequence>MTRGWDSPLGVNNQAVTWNDVFETPTPIGNAPTMSFKKRTEHPENFTKILEKTVRVPCTYSRKTCLNVVYGFVNFRHTDRVLALLNNVGNRVWPGHASNRPAEASYATVQGLDALVKKFKNSCAQQVVTKSGRLLKVDIIATTNQRCVLSLDELFSRLKAHPGHHKWRREAARNASQTLIQKFDRPLKIDINEPNQSCVRLLDKLIIKAIRIISFRMRMSAVKWSLLWPVDGDAFKADTKVSQSRHFFGIVAENLCIMTKDKYPFRIQDKEIVHKAMAHLKYVAGSPVDAGSHHCAFRHATHHEKVPVSVPRYILSQRQQDHMLRDQLGFGSAIPIAPGATETPVATSTNAQGTMAPKSLAEAARPIPRGPLRFHRQRPSAHRSARHESAAATHTRAREGGTKVSVPCGSIEAYLGNDRLLSH</sequence>
<evidence type="ECO:0000313" key="2">
    <source>
        <dbReference type="EMBL" id="ORY17311.1"/>
    </source>
</evidence>
<accession>A0A1Y2A458</accession>
<organism evidence="2 3">
    <name type="scientific">Clohesyomyces aquaticus</name>
    <dbReference type="NCBI Taxonomy" id="1231657"/>
    <lineage>
        <taxon>Eukaryota</taxon>
        <taxon>Fungi</taxon>
        <taxon>Dikarya</taxon>
        <taxon>Ascomycota</taxon>
        <taxon>Pezizomycotina</taxon>
        <taxon>Dothideomycetes</taxon>
        <taxon>Pleosporomycetidae</taxon>
        <taxon>Pleosporales</taxon>
        <taxon>Lindgomycetaceae</taxon>
        <taxon>Clohesyomyces</taxon>
    </lineage>
</organism>
<feature type="compositionally biased region" description="Basic residues" evidence="1">
    <location>
        <begin position="376"/>
        <end position="385"/>
    </location>
</feature>
<dbReference type="EMBL" id="MCFA01000013">
    <property type="protein sequence ID" value="ORY17311.1"/>
    <property type="molecule type" value="Genomic_DNA"/>
</dbReference>
<proteinExistence type="predicted"/>
<gene>
    <name evidence="2" type="ORF">BCR34DRAFT_597102</name>
</gene>
<comment type="caution">
    <text evidence="2">The sequence shown here is derived from an EMBL/GenBank/DDBJ whole genome shotgun (WGS) entry which is preliminary data.</text>
</comment>
<reference evidence="2 3" key="1">
    <citation type="submission" date="2016-07" db="EMBL/GenBank/DDBJ databases">
        <title>Pervasive Adenine N6-methylation of Active Genes in Fungi.</title>
        <authorList>
            <consortium name="DOE Joint Genome Institute"/>
            <person name="Mondo S.J."/>
            <person name="Dannebaum R.O."/>
            <person name="Kuo R.C."/>
            <person name="Labutti K."/>
            <person name="Haridas S."/>
            <person name="Kuo A."/>
            <person name="Salamov A."/>
            <person name="Ahrendt S.R."/>
            <person name="Lipzen A."/>
            <person name="Sullivan W."/>
            <person name="Andreopoulos W.B."/>
            <person name="Clum A."/>
            <person name="Lindquist E."/>
            <person name="Daum C."/>
            <person name="Ramamoorthy G.K."/>
            <person name="Gryganskyi A."/>
            <person name="Culley D."/>
            <person name="Magnuson J.K."/>
            <person name="James T.Y."/>
            <person name="O'Malley M.A."/>
            <person name="Stajich J.E."/>
            <person name="Spatafora J.W."/>
            <person name="Visel A."/>
            <person name="Grigoriev I.V."/>
        </authorList>
    </citation>
    <scope>NUCLEOTIDE SEQUENCE [LARGE SCALE GENOMIC DNA]</scope>
    <source>
        <strain evidence="2 3">CBS 115471</strain>
    </source>
</reference>
<dbReference type="STRING" id="1231657.A0A1Y2A458"/>
<dbReference type="Proteomes" id="UP000193144">
    <property type="component" value="Unassembled WGS sequence"/>
</dbReference>
<evidence type="ECO:0000313" key="3">
    <source>
        <dbReference type="Proteomes" id="UP000193144"/>
    </source>
</evidence>
<dbReference type="OrthoDB" id="3789787at2759"/>
<evidence type="ECO:0000256" key="1">
    <source>
        <dbReference type="SAM" id="MobiDB-lite"/>
    </source>
</evidence>
<keyword evidence="3" id="KW-1185">Reference proteome</keyword>